<proteinExistence type="predicted"/>
<dbReference type="Proteomes" id="UP000789366">
    <property type="component" value="Unassembled WGS sequence"/>
</dbReference>
<comment type="caution">
    <text evidence="1">The sequence shown here is derived from an EMBL/GenBank/DDBJ whole genome shotgun (WGS) entry which is preliminary data.</text>
</comment>
<sequence length="108" mass="12316">MTTTPPAKSILNALAKLRAKLFNNVYNPTNVRTGNKVLRQRLIGPTITNWYPKQLISVREITDMFPEFNLINQQEKQRLEEIAKRKKRGKGAPKKGKGKRATIGSKKK</sequence>
<gene>
    <name evidence="1" type="ORF">SPELUC_LOCUS3070</name>
</gene>
<keyword evidence="2" id="KW-1185">Reference proteome</keyword>
<protein>
    <submittedName>
        <fullName evidence="1">14674_t:CDS:1</fullName>
    </submittedName>
</protein>
<evidence type="ECO:0000313" key="2">
    <source>
        <dbReference type="Proteomes" id="UP000789366"/>
    </source>
</evidence>
<reference evidence="1" key="1">
    <citation type="submission" date="2021-06" db="EMBL/GenBank/DDBJ databases">
        <authorList>
            <person name="Kallberg Y."/>
            <person name="Tangrot J."/>
            <person name="Rosling A."/>
        </authorList>
    </citation>
    <scope>NUCLEOTIDE SEQUENCE</scope>
    <source>
        <strain evidence="1">28 12/20/2015</strain>
    </source>
</reference>
<dbReference type="EMBL" id="CAJVPW010002248">
    <property type="protein sequence ID" value="CAG8502251.1"/>
    <property type="molecule type" value="Genomic_DNA"/>
</dbReference>
<evidence type="ECO:0000313" key="1">
    <source>
        <dbReference type="EMBL" id="CAG8502251.1"/>
    </source>
</evidence>
<name>A0ACA9L2H3_9GLOM</name>
<accession>A0ACA9L2H3</accession>
<organism evidence="1 2">
    <name type="scientific">Cetraspora pellucida</name>
    <dbReference type="NCBI Taxonomy" id="1433469"/>
    <lineage>
        <taxon>Eukaryota</taxon>
        <taxon>Fungi</taxon>
        <taxon>Fungi incertae sedis</taxon>
        <taxon>Mucoromycota</taxon>
        <taxon>Glomeromycotina</taxon>
        <taxon>Glomeromycetes</taxon>
        <taxon>Diversisporales</taxon>
        <taxon>Gigasporaceae</taxon>
        <taxon>Cetraspora</taxon>
    </lineage>
</organism>